<dbReference type="EMBL" id="SPLM01000072">
    <property type="protein sequence ID" value="TMW63323.1"/>
    <property type="molecule type" value="Genomic_DNA"/>
</dbReference>
<dbReference type="PANTHER" id="PTHR33977">
    <property type="entry name" value="ZINC ION BINDING PROTEIN"/>
    <property type="match status" value="1"/>
</dbReference>
<feature type="domain" description="MULE transposase" evidence="1">
    <location>
        <begin position="249"/>
        <end position="350"/>
    </location>
</feature>
<name>A0A8K1CIZ3_PYTOL</name>
<dbReference type="Pfam" id="PF10551">
    <property type="entry name" value="MULE"/>
    <property type="match status" value="1"/>
</dbReference>
<organism evidence="2 3">
    <name type="scientific">Pythium oligandrum</name>
    <name type="common">Mycoparasitic fungus</name>
    <dbReference type="NCBI Taxonomy" id="41045"/>
    <lineage>
        <taxon>Eukaryota</taxon>
        <taxon>Sar</taxon>
        <taxon>Stramenopiles</taxon>
        <taxon>Oomycota</taxon>
        <taxon>Peronosporomycetes</taxon>
        <taxon>Pythiales</taxon>
        <taxon>Pythiaceae</taxon>
        <taxon>Pythium</taxon>
    </lineage>
</organism>
<evidence type="ECO:0000313" key="2">
    <source>
        <dbReference type="EMBL" id="TMW63323.1"/>
    </source>
</evidence>
<dbReference type="InterPro" id="IPR018289">
    <property type="entry name" value="MULE_transposase_dom"/>
</dbReference>
<comment type="caution">
    <text evidence="2">The sequence shown here is derived from an EMBL/GenBank/DDBJ whole genome shotgun (WGS) entry which is preliminary data.</text>
</comment>
<gene>
    <name evidence="2" type="ORF">Poli38472_002264</name>
</gene>
<evidence type="ECO:0000259" key="1">
    <source>
        <dbReference type="Pfam" id="PF10551"/>
    </source>
</evidence>
<sequence>MAETAPKKVWSWELVETLDSAFNFDEFRREEFCCSSILTTDNKKYACRLCPSSVVDAHNMVERRLECVSPACGGKKSGCPVMWRVFSCEKASVWKVYDSAEEHKRDVDSGCGGTHNPRITDEMKDYIMEQDDANQTPRMIHVNMQESSAITWKPETWPSLSQVQNCVKYLKRRYGTKNSIRAVRKMVREHHYHADVEENTPLIFGAEDDEEGCARVGEGDGKDPFLLGVTTPALVNASIKFANKGPDAVFHMDATYKLSDLGYRTVTCGFTDAARSYQLAAIIVISTQTADDYESCLKALVKIFKRVQPGVSLKILRFMGDGDHAHFNAMKKVPEFSSASYLMCFFHVLYNVRKKTRHLTDVLRRIIMDGIVEMHYAASESEYEELKQSVLVWWWSFSPLRDFVRYFQKQWLEGKFNRWQIWHTSYGLPTTNNPCETFNATLKVYSGRRRQHMQRLLEMFFKVVKHAKKLEPTKPAESVPPSRELKKAAKSLLDSGKLVVYVSRTTNGDVDGEIVLVISLMPKAPKGRRQI</sequence>
<evidence type="ECO:0000313" key="3">
    <source>
        <dbReference type="Proteomes" id="UP000794436"/>
    </source>
</evidence>
<proteinExistence type="predicted"/>
<dbReference type="AlphaFoldDB" id="A0A8K1CIZ3"/>
<accession>A0A8K1CIZ3</accession>
<dbReference type="Proteomes" id="UP000794436">
    <property type="component" value="Unassembled WGS sequence"/>
</dbReference>
<reference evidence="2" key="1">
    <citation type="submission" date="2019-03" db="EMBL/GenBank/DDBJ databases">
        <title>Long read genome sequence of the mycoparasitic Pythium oligandrum ATCC 38472 isolated from sugarbeet rhizosphere.</title>
        <authorList>
            <person name="Gaulin E."/>
        </authorList>
    </citation>
    <scope>NUCLEOTIDE SEQUENCE</scope>
    <source>
        <strain evidence="2">ATCC 38472_TT</strain>
    </source>
</reference>
<dbReference type="PANTHER" id="PTHR33977:SF1">
    <property type="entry name" value="ZINC ION BINDING PROTEIN"/>
    <property type="match status" value="1"/>
</dbReference>
<dbReference type="OrthoDB" id="166868at2759"/>
<protein>
    <recommendedName>
        <fullName evidence="1">MULE transposase domain-containing protein</fullName>
    </recommendedName>
</protein>
<keyword evidence="3" id="KW-1185">Reference proteome</keyword>